<gene>
    <name evidence="1" type="ORF">E5358_11990</name>
</gene>
<evidence type="ECO:0000313" key="1">
    <source>
        <dbReference type="EMBL" id="TGX80731.1"/>
    </source>
</evidence>
<organism evidence="1 2">
    <name type="scientific">Palleniella muris</name>
    <dbReference type="NCBI Taxonomy" id="3038145"/>
    <lineage>
        <taxon>Bacteria</taxon>
        <taxon>Pseudomonadati</taxon>
        <taxon>Bacteroidota</taxon>
        <taxon>Bacteroidia</taxon>
        <taxon>Bacteroidales</taxon>
        <taxon>Prevotellaceae</taxon>
        <taxon>Palleniella</taxon>
    </lineage>
</organism>
<comment type="caution">
    <text evidence="1">The sequence shown here is derived from an EMBL/GenBank/DDBJ whole genome shotgun (WGS) entry which is preliminary data.</text>
</comment>
<keyword evidence="2" id="KW-1185">Reference proteome</keyword>
<reference evidence="1" key="1">
    <citation type="submission" date="2019-04" db="EMBL/GenBank/DDBJ databases">
        <title>Microbes associate with the intestines of laboratory mice.</title>
        <authorList>
            <person name="Navarre W."/>
            <person name="Wong E."/>
            <person name="Huang K."/>
            <person name="Tropini C."/>
            <person name="Ng K."/>
            <person name="Yu B."/>
        </authorList>
    </citation>
    <scope>NUCLEOTIDE SEQUENCE</scope>
    <source>
        <strain evidence="1">NM73_A23</strain>
    </source>
</reference>
<dbReference type="EMBL" id="SRZC01000022">
    <property type="protein sequence ID" value="TGX80731.1"/>
    <property type="molecule type" value="Genomic_DNA"/>
</dbReference>
<evidence type="ECO:0000313" key="2">
    <source>
        <dbReference type="Proteomes" id="UP000308886"/>
    </source>
</evidence>
<sequence length="308" mass="33887">MRHIFDIAGHLCVIDFLHEDEMTGIHILPSLEPFRVNGDVEALCHSGNCGISAERKPLLVLTVDMALGPLPKERRQRIREFDTGNGITIVDRLCDGGYQYVVRDIGGNDCALLISNADFSQCRCNLVGTYNARRFGLNNVIMFAYAFAGSFHQTLMVHASLVRHKGVGYAFTAKSGTGKSTQVANWLRMIPDCDLMNDDNPIVRIIDGKAIIYGSPWSGKTPCYRNISAPLGAITKICRAEENRVERLRAIKAFGVVLPSCSAMKWDHAVYTNICDTVTVLVSCVPAYVFHCTASPESAVVCKKAITK</sequence>
<dbReference type="Proteomes" id="UP000308886">
    <property type="component" value="Unassembled WGS sequence"/>
</dbReference>
<name>A0AC61QMT5_9BACT</name>
<accession>A0AC61QMT5</accession>
<protein>
    <submittedName>
        <fullName evidence="1">Uncharacterized protein</fullName>
    </submittedName>
</protein>
<proteinExistence type="predicted"/>